<proteinExistence type="predicted"/>
<comment type="caution">
    <text evidence="1">The sequence shown here is derived from an EMBL/GenBank/DDBJ whole genome shotgun (WGS) entry which is preliminary data.</text>
</comment>
<gene>
    <name evidence="1" type="ORF">DPMN_143461</name>
</gene>
<keyword evidence="2" id="KW-1185">Reference proteome</keyword>
<dbReference type="AlphaFoldDB" id="A0A9D4GDQ7"/>
<organism evidence="1 2">
    <name type="scientific">Dreissena polymorpha</name>
    <name type="common">Zebra mussel</name>
    <name type="synonym">Mytilus polymorpha</name>
    <dbReference type="NCBI Taxonomy" id="45954"/>
    <lineage>
        <taxon>Eukaryota</taxon>
        <taxon>Metazoa</taxon>
        <taxon>Spiralia</taxon>
        <taxon>Lophotrochozoa</taxon>
        <taxon>Mollusca</taxon>
        <taxon>Bivalvia</taxon>
        <taxon>Autobranchia</taxon>
        <taxon>Heteroconchia</taxon>
        <taxon>Euheterodonta</taxon>
        <taxon>Imparidentia</taxon>
        <taxon>Neoheterodontei</taxon>
        <taxon>Myida</taxon>
        <taxon>Dreissenoidea</taxon>
        <taxon>Dreissenidae</taxon>
        <taxon>Dreissena</taxon>
    </lineage>
</organism>
<protein>
    <submittedName>
        <fullName evidence="1">Uncharacterized protein</fullName>
    </submittedName>
</protein>
<evidence type="ECO:0000313" key="1">
    <source>
        <dbReference type="EMBL" id="KAH3814943.1"/>
    </source>
</evidence>
<reference evidence="1" key="2">
    <citation type="submission" date="2020-11" db="EMBL/GenBank/DDBJ databases">
        <authorList>
            <person name="McCartney M.A."/>
            <person name="Auch B."/>
            <person name="Kono T."/>
            <person name="Mallez S."/>
            <person name="Becker A."/>
            <person name="Gohl D.M."/>
            <person name="Silverstein K.A.T."/>
            <person name="Koren S."/>
            <person name="Bechman K.B."/>
            <person name="Herman A."/>
            <person name="Abrahante J.E."/>
            <person name="Garbe J."/>
        </authorList>
    </citation>
    <scope>NUCLEOTIDE SEQUENCE</scope>
    <source>
        <strain evidence="1">Duluth1</strain>
        <tissue evidence="1">Whole animal</tissue>
    </source>
</reference>
<evidence type="ECO:0000313" key="2">
    <source>
        <dbReference type="Proteomes" id="UP000828390"/>
    </source>
</evidence>
<dbReference type="Proteomes" id="UP000828390">
    <property type="component" value="Unassembled WGS sequence"/>
</dbReference>
<reference evidence="1" key="1">
    <citation type="journal article" date="2019" name="bioRxiv">
        <title>The Genome of the Zebra Mussel, Dreissena polymorpha: A Resource for Invasive Species Research.</title>
        <authorList>
            <person name="McCartney M.A."/>
            <person name="Auch B."/>
            <person name="Kono T."/>
            <person name="Mallez S."/>
            <person name="Zhang Y."/>
            <person name="Obille A."/>
            <person name="Becker A."/>
            <person name="Abrahante J.E."/>
            <person name="Garbe J."/>
            <person name="Badalamenti J.P."/>
            <person name="Herman A."/>
            <person name="Mangelson H."/>
            <person name="Liachko I."/>
            <person name="Sullivan S."/>
            <person name="Sone E.D."/>
            <person name="Koren S."/>
            <person name="Silverstein K.A.T."/>
            <person name="Beckman K.B."/>
            <person name="Gohl D.M."/>
        </authorList>
    </citation>
    <scope>NUCLEOTIDE SEQUENCE</scope>
    <source>
        <strain evidence="1">Duluth1</strain>
        <tissue evidence="1">Whole animal</tissue>
    </source>
</reference>
<accession>A0A9D4GDQ7</accession>
<sequence length="86" mass="9846">MIGCETLALHADTKRRIQGFEHGAIRNSSTEHKTNVRNMTAAALCPPSTLLVNYELLSASHNRHESWRISVLLSLFSLQRQYRLRK</sequence>
<dbReference type="EMBL" id="JAIWYP010000006">
    <property type="protein sequence ID" value="KAH3814943.1"/>
    <property type="molecule type" value="Genomic_DNA"/>
</dbReference>
<name>A0A9D4GDQ7_DREPO</name>